<evidence type="ECO:0000313" key="2">
    <source>
        <dbReference type="Proteomes" id="UP000199403"/>
    </source>
</evidence>
<evidence type="ECO:0000313" key="1">
    <source>
        <dbReference type="EMBL" id="SEJ80594.1"/>
    </source>
</evidence>
<reference evidence="2" key="1">
    <citation type="submission" date="2016-10" db="EMBL/GenBank/DDBJ databases">
        <authorList>
            <person name="Varghese N."/>
            <person name="Submissions S."/>
        </authorList>
    </citation>
    <scope>NUCLEOTIDE SEQUENCE [LARGE SCALE GENOMIC DNA]</scope>
    <source>
        <strain evidence="2">IBRC-M 10761</strain>
    </source>
</reference>
<gene>
    <name evidence="1" type="ORF">SAMN05192553_11528</name>
</gene>
<sequence>MYSTGIWGTALHFMYNSYNPIEKKLIVSFPIDNNIYLIGKNRKSEKYLAKSSFIDKVKPLSTANKIDPPPTVEESYFLRSQPTYSSIHFDEFSQMYYRVAYNSMNEEDFYSGDLIKSRFRDASIIVLNSKLKKIGEVNLGKYVYHPNYQFYNKNGIHIMKLAIEDEDNLVFEIFKLSKDE</sequence>
<dbReference type="EMBL" id="FNZH01000015">
    <property type="protein sequence ID" value="SEJ80594.1"/>
    <property type="molecule type" value="Genomic_DNA"/>
</dbReference>
<dbReference type="AlphaFoldDB" id="A0A1H7BU92"/>
<dbReference type="Proteomes" id="UP000199403">
    <property type="component" value="Unassembled WGS sequence"/>
</dbReference>
<dbReference type="Pfam" id="PF13970">
    <property type="entry name" value="DUF4221"/>
    <property type="match status" value="1"/>
</dbReference>
<accession>A0A1H7BU92</accession>
<name>A0A1H7BU92_9BACT</name>
<keyword evidence="2" id="KW-1185">Reference proteome</keyword>
<dbReference type="STRING" id="1416801.SAMN05192553_11528"/>
<dbReference type="InterPro" id="IPR025316">
    <property type="entry name" value="DUF4221"/>
</dbReference>
<organism evidence="1 2">
    <name type="scientific">Cyclobacterium xiamenense</name>
    <dbReference type="NCBI Taxonomy" id="1297121"/>
    <lineage>
        <taxon>Bacteria</taxon>
        <taxon>Pseudomonadati</taxon>
        <taxon>Bacteroidota</taxon>
        <taxon>Cytophagia</taxon>
        <taxon>Cytophagales</taxon>
        <taxon>Cyclobacteriaceae</taxon>
        <taxon>Cyclobacterium</taxon>
    </lineage>
</organism>
<proteinExistence type="predicted"/>
<protein>
    <submittedName>
        <fullName evidence="1">Uncharacterized protein</fullName>
    </submittedName>
</protein>